<name>A0A8H6IAL4_9AGAR</name>
<dbReference type="GO" id="GO:0050567">
    <property type="term" value="F:glutaminyl-tRNA synthase (glutamine-hydrolyzing) activity"/>
    <property type="evidence" value="ECO:0007669"/>
    <property type="project" value="UniProtKB-UniRule"/>
</dbReference>
<feature type="region of interest" description="Disordered" evidence="8">
    <location>
        <begin position="1586"/>
        <end position="1750"/>
    </location>
</feature>
<dbReference type="InterPro" id="IPR010308">
    <property type="entry name" value="TRP_C"/>
</dbReference>
<dbReference type="InterPro" id="IPR006075">
    <property type="entry name" value="Asn/Gln-tRNA_Trfase_suB/E_cat"/>
</dbReference>
<dbReference type="GO" id="GO:0005524">
    <property type="term" value="F:ATP binding"/>
    <property type="evidence" value="ECO:0007669"/>
    <property type="project" value="UniProtKB-KW"/>
</dbReference>
<feature type="domain" description="Asn/Gln amidotransferase" evidence="10">
    <location>
        <begin position="377"/>
        <end position="541"/>
    </location>
</feature>
<evidence type="ECO:0000256" key="4">
    <source>
        <dbReference type="ARBA" id="ARBA00022840"/>
    </source>
</evidence>
<dbReference type="EMBL" id="JACGCI010000008">
    <property type="protein sequence ID" value="KAF6761995.1"/>
    <property type="molecule type" value="Genomic_DNA"/>
</dbReference>
<sequence length="1750" mass="190378">MLVRLCLRRRCTPHYSTRLIHSEREVRKDPRWPGYEVVIGIETHAQLKSRQKLFSHALTSGPKDTPNTNVSVFDAAFPGTLPKLNPKCVDLGLRASLALKCEIQKRSSFDRKHYFYSDLPSGFQITQQYAPLATNGSLEVHLPDQPKSVRVRIKQLQLEQDTAKSTFHPRTLTSQIDLNRAGTGLMEIVSEPDLRSPEEAGAYVRTLQAILRAVGASDGNMEEGSLRCDVNVSVNRIGEPFGTRCEIKNLNSVKFMMAAITSEIRRHIDILNSPTPVVAQETRGFDENTFETFKLRSKEDAPDYRYMPDPNLGTLLLSEERIQVIESTMPELPWQIRQRLITSYGLSERNVDTLLKLDSAKDVPLDGDTTAAQGPIQYFDTLCEGKRRDPKVVFNWMAHELLGQLTARKQTFQNNTLSTQQLAELIDLVQEKQLTGTSAKYLLRHILSNPNTKSTREVAEEQQLLSFPPTSPPPTHQLRVVTPEAENEGALDDVVLRAMAAMPKEVEALRAGRMGVMNKIVGWVMRESRGRADAKSDPVSLPYKDCFDASKGVDNKFAIDTVYAQVLKNEAFGTFLNLTVFGNSPSTIVGTTNASGSLATLFTTTSILTLNAWTDSTYLCQNLRPPSSVVLDTNTTCPLPAGPFAFSSSIPWGNNRELTTLNTRLRAVDPFGVELVCIDVATTPLDPTPHAIYGKANIILWSTVGLAVAYWFVVGVARVSSAWNRGISRSGKGLWAKAQSAGFILASAVSGERLANSPALLRFCTPSMRDVVFHTQWCALLGMVAVEWPQFAYPLLTQTAWSTLSYNVSLTRGASEHWNPLFTPPYDPPTGFADQLSDPKSPLFIDPNVPNTLYTLPPTAGHGISSFAYTLGIRPQDLFPTCLVLFLGVAAGTIVISGVFWFIDVFVTSVLQKFTGNTSAYGPTGRGLKSPAFSTSKEVETPLVLEEDRPLATGKGLGFALPTSSSPGPMSASPSGDRGYHRSWWFMRFRSDIGSFHGNVLHGNLVRILILFHLPVTAFSCYHMTLPHSVIPTSSIALAALSFTFFSILLPAHLVIRVTLTSTNKLYDDMRTLLSLGPLYNHYRHGSQLFASLLFATNLAFGVTIGAGQKSGTAQAIIILVVEVVSALVTSIWLPWGTGASMGLISFLFCVARIVVAVLLVILTPTISVGAGPGGWVAYGILIVLALVYLALVILLLVKFVEALVRILGGVGFDRSRHVVDSGIVGACGMLGCCGSKRRKRNNKGKRPGANGRPGDKYKSSELGQSPSSQHLGSTLLKKRNSDLSSYNPPAALLHADGSDHGSINAPRFLGGADSRKGSTHSQPPSVLRPEHANQPYREDTDREWWNENEGQGGAFIMGAWQPVWFYHWECTWSSLGKRSWLYALSQMFSRLSQSPQAATPSTGFSRVGGGRAHIDSPYAITPTGNSHSQLGLQTGGSTHTFPSYWSPRRRRWRSHISIAVPRYTCGDSSSIRVFVPPPPICGKRNILSPISWKRMSPLSRYPASDKRTLRPCKCKRKRRNDFGALPPGAMQPAHIRTKSQTAIIENAGSSLYGPGGLASPTTAGNPASQTGISARLSSHQSLQPIKIPSFSGGLSPAGANSNPKMPTSAPPMAMFTLAADDDDNDDESVADDQQQKKKWYQLRKKRPHSSEGRATATTTSAGTPTAPSAITGGSSSSMPLPVEAEFGGHRGEGSGGEGSSSATPQRSFVVIRKPMGSMGRLNQATAASASASAQQSQAGMSSRSRPPTR</sequence>
<dbReference type="Proteomes" id="UP000521943">
    <property type="component" value="Unassembled WGS sequence"/>
</dbReference>
<comment type="catalytic activity">
    <reaction evidence="6 7">
        <text>L-glutamyl-tRNA(Gln) + L-glutamine + ATP + H2O = L-glutaminyl-tRNA(Gln) + L-glutamate + ADP + phosphate + H(+)</text>
        <dbReference type="Rhea" id="RHEA:17521"/>
        <dbReference type="Rhea" id="RHEA-COMP:9681"/>
        <dbReference type="Rhea" id="RHEA-COMP:9684"/>
        <dbReference type="ChEBI" id="CHEBI:15377"/>
        <dbReference type="ChEBI" id="CHEBI:15378"/>
        <dbReference type="ChEBI" id="CHEBI:29985"/>
        <dbReference type="ChEBI" id="CHEBI:30616"/>
        <dbReference type="ChEBI" id="CHEBI:43474"/>
        <dbReference type="ChEBI" id="CHEBI:58359"/>
        <dbReference type="ChEBI" id="CHEBI:78520"/>
        <dbReference type="ChEBI" id="CHEBI:78521"/>
        <dbReference type="ChEBI" id="CHEBI:456216"/>
    </reaction>
</comment>
<evidence type="ECO:0000256" key="1">
    <source>
        <dbReference type="ARBA" id="ARBA00005306"/>
    </source>
</evidence>
<feature type="compositionally biased region" description="Low complexity" evidence="8">
    <location>
        <begin position="1724"/>
        <end position="1750"/>
    </location>
</feature>
<keyword evidence="9" id="KW-0472">Membrane</keyword>
<feature type="compositionally biased region" description="Basic residues" evidence="8">
    <location>
        <begin position="1637"/>
        <end position="1648"/>
    </location>
</feature>
<dbReference type="GO" id="GO:0005739">
    <property type="term" value="C:mitochondrion"/>
    <property type="evidence" value="ECO:0007669"/>
    <property type="project" value="UniProtKB-SubCell"/>
</dbReference>
<keyword evidence="12" id="KW-1185">Reference proteome</keyword>
<evidence type="ECO:0000256" key="9">
    <source>
        <dbReference type="SAM" id="Phobius"/>
    </source>
</evidence>
<dbReference type="Pfam" id="PF02934">
    <property type="entry name" value="GatB_N"/>
    <property type="match status" value="1"/>
</dbReference>
<evidence type="ECO:0000256" key="7">
    <source>
        <dbReference type="HAMAP-Rule" id="MF_03147"/>
    </source>
</evidence>
<comment type="similarity">
    <text evidence="1 7">Belongs to the GatB/GatE family. GatB subfamily.</text>
</comment>
<evidence type="ECO:0000259" key="10">
    <source>
        <dbReference type="SMART" id="SM00845"/>
    </source>
</evidence>
<comment type="subunit">
    <text evidence="7">Subunit of the heterotrimeric GatCAB amidotransferase (AdT) complex, composed of A, B and C subunits.</text>
</comment>
<dbReference type="InterPro" id="IPR014746">
    <property type="entry name" value="Gln_synth/guanido_kin_cat_dom"/>
</dbReference>
<feature type="transmembrane region" description="Helical" evidence="9">
    <location>
        <begin position="1089"/>
        <end position="1107"/>
    </location>
</feature>
<dbReference type="InterPro" id="IPR003789">
    <property type="entry name" value="Asn/Gln_tRNA_amidoTrase-B-like"/>
</dbReference>
<feature type="transmembrane region" description="Helical" evidence="9">
    <location>
        <begin position="1114"/>
        <end position="1136"/>
    </location>
</feature>
<dbReference type="EC" id="6.3.5.-" evidence="7"/>
<keyword evidence="4 7" id="KW-0067">ATP-binding</keyword>
<keyword evidence="9" id="KW-0812">Transmembrane</keyword>
<dbReference type="InterPro" id="IPR017958">
    <property type="entry name" value="Gln-tRNA_amidoTrfase_suB_CS"/>
</dbReference>
<feature type="transmembrane region" description="Helical" evidence="9">
    <location>
        <begin position="698"/>
        <end position="719"/>
    </location>
</feature>
<evidence type="ECO:0000313" key="11">
    <source>
        <dbReference type="EMBL" id="KAF6761995.1"/>
    </source>
</evidence>
<feature type="transmembrane region" description="Helical" evidence="9">
    <location>
        <begin position="1176"/>
        <end position="1198"/>
    </location>
</feature>
<dbReference type="OrthoDB" id="5312224at2759"/>
<dbReference type="GO" id="GO:0030956">
    <property type="term" value="C:glutamyl-tRNA(Gln) amidotransferase complex"/>
    <property type="evidence" value="ECO:0007669"/>
    <property type="project" value="UniProtKB-UniRule"/>
</dbReference>
<dbReference type="SUPFAM" id="SSF89095">
    <property type="entry name" value="GatB/YqeY motif"/>
    <property type="match status" value="1"/>
</dbReference>
<dbReference type="Pfam" id="PF02637">
    <property type="entry name" value="GatB_Yqey"/>
    <property type="match status" value="2"/>
</dbReference>
<dbReference type="GO" id="GO:0070681">
    <property type="term" value="P:glutaminyl-tRNAGln biosynthesis via transamidation"/>
    <property type="evidence" value="ECO:0007669"/>
    <property type="project" value="UniProtKB-UniRule"/>
</dbReference>
<dbReference type="NCBIfam" id="NF004014">
    <property type="entry name" value="PRK05477.1-4"/>
    <property type="match status" value="1"/>
</dbReference>
<feature type="region of interest" description="Disordered" evidence="8">
    <location>
        <begin position="1239"/>
        <end position="1273"/>
    </location>
</feature>
<feature type="transmembrane region" description="Helical" evidence="9">
    <location>
        <begin position="1005"/>
        <end position="1024"/>
    </location>
</feature>
<proteinExistence type="inferred from homology"/>
<protein>
    <recommendedName>
        <fullName evidence="7">Glutamyl-tRNA(Gln) amidotransferase subunit B, mitochondrial</fullName>
        <shortName evidence="7">Glu-AdT subunit B</shortName>
        <ecNumber evidence="7">6.3.5.-</ecNumber>
    </recommendedName>
</protein>
<dbReference type="Gene3D" id="1.10.10.410">
    <property type="match status" value="1"/>
</dbReference>
<feature type="region of interest" description="Disordered" evidence="8">
    <location>
        <begin position="1304"/>
        <end position="1340"/>
    </location>
</feature>
<feature type="transmembrane region" description="Helical" evidence="9">
    <location>
        <begin position="883"/>
        <end position="903"/>
    </location>
</feature>
<dbReference type="Pfam" id="PF06011">
    <property type="entry name" value="TRP"/>
    <property type="match status" value="1"/>
</dbReference>
<keyword evidence="9" id="KW-1133">Transmembrane helix</keyword>
<dbReference type="PANTHER" id="PTHR11659">
    <property type="entry name" value="GLUTAMYL-TRNA GLN AMIDOTRANSFERASE SUBUNIT B MITOCHONDRIAL AND PROKARYOTIC PET112-RELATED"/>
    <property type="match status" value="1"/>
</dbReference>
<feature type="transmembrane region" description="Helical" evidence="9">
    <location>
        <begin position="1036"/>
        <end position="1056"/>
    </location>
</feature>
<dbReference type="InterPro" id="IPR017959">
    <property type="entry name" value="Asn/Gln-tRNA_amidoTrfase_suB/E"/>
</dbReference>
<evidence type="ECO:0000256" key="5">
    <source>
        <dbReference type="ARBA" id="ARBA00022917"/>
    </source>
</evidence>
<dbReference type="PANTHER" id="PTHR11659:SF0">
    <property type="entry name" value="GLUTAMYL-TRNA(GLN) AMIDOTRANSFERASE SUBUNIT B, MITOCHONDRIAL"/>
    <property type="match status" value="1"/>
</dbReference>
<dbReference type="InterPro" id="IPR004413">
    <property type="entry name" value="GatB"/>
</dbReference>
<keyword evidence="2 7" id="KW-0436">Ligase</keyword>
<comment type="function">
    <text evidence="7">Allows the formation of correctly charged Gln-tRNA(Gln) through the transamidation of misacylated Glu-tRNA(Gln) in the mitochondria. The reaction takes place in the presence of glutamine and ATP through an activated gamma-phospho-Glu-tRNA(Gln).</text>
</comment>
<keyword evidence="3 7" id="KW-0547">Nucleotide-binding</keyword>
<dbReference type="NCBIfam" id="NF004012">
    <property type="entry name" value="PRK05477.1-2"/>
    <property type="match status" value="1"/>
</dbReference>
<feature type="transmembrane region" description="Helical" evidence="9">
    <location>
        <begin position="1142"/>
        <end position="1164"/>
    </location>
</feature>
<reference evidence="11 12" key="1">
    <citation type="submission" date="2020-07" db="EMBL/GenBank/DDBJ databases">
        <title>Comparative genomics of pyrophilous fungi reveals a link between fire events and developmental genes.</title>
        <authorList>
            <consortium name="DOE Joint Genome Institute"/>
            <person name="Steindorff A.S."/>
            <person name="Carver A."/>
            <person name="Calhoun S."/>
            <person name="Stillman K."/>
            <person name="Liu H."/>
            <person name="Lipzen A."/>
            <person name="Pangilinan J."/>
            <person name="Labutti K."/>
            <person name="Bruns T.D."/>
            <person name="Grigoriev I.V."/>
        </authorList>
    </citation>
    <scope>NUCLEOTIDE SEQUENCE [LARGE SCALE GENOMIC DNA]</scope>
    <source>
        <strain evidence="11 12">CBS 144469</strain>
    </source>
</reference>
<dbReference type="PROSITE" id="PS01234">
    <property type="entry name" value="GATB"/>
    <property type="match status" value="1"/>
</dbReference>
<feature type="compositionally biased region" description="Acidic residues" evidence="8">
    <location>
        <begin position="1620"/>
        <end position="1631"/>
    </location>
</feature>
<evidence type="ECO:0000313" key="12">
    <source>
        <dbReference type="Proteomes" id="UP000521943"/>
    </source>
</evidence>
<organism evidence="11 12">
    <name type="scientific">Ephemerocybe angulata</name>
    <dbReference type="NCBI Taxonomy" id="980116"/>
    <lineage>
        <taxon>Eukaryota</taxon>
        <taxon>Fungi</taxon>
        <taxon>Dikarya</taxon>
        <taxon>Basidiomycota</taxon>
        <taxon>Agaricomycotina</taxon>
        <taxon>Agaricomycetes</taxon>
        <taxon>Agaricomycetidae</taxon>
        <taxon>Agaricales</taxon>
        <taxon>Agaricineae</taxon>
        <taxon>Psathyrellaceae</taxon>
        <taxon>Ephemerocybe</taxon>
    </lineage>
</organism>
<feature type="compositionally biased region" description="Low complexity" evidence="8">
    <location>
        <begin position="1655"/>
        <end position="1674"/>
    </location>
</feature>
<dbReference type="GO" id="GO:0032543">
    <property type="term" value="P:mitochondrial translation"/>
    <property type="evidence" value="ECO:0007669"/>
    <property type="project" value="UniProtKB-UniRule"/>
</dbReference>
<evidence type="ECO:0000256" key="8">
    <source>
        <dbReference type="SAM" id="MobiDB-lite"/>
    </source>
</evidence>
<evidence type="ECO:0000256" key="2">
    <source>
        <dbReference type="ARBA" id="ARBA00022598"/>
    </source>
</evidence>
<dbReference type="SUPFAM" id="SSF55931">
    <property type="entry name" value="Glutamine synthetase/guanido kinase"/>
    <property type="match status" value="1"/>
</dbReference>
<accession>A0A8H6IAL4</accession>
<dbReference type="HAMAP" id="MF_00121">
    <property type="entry name" value="GatB"/>
    <property type="match status" value="1"/>
</dbReference>
<keyword evidence="5 7" id="KW-0648">Protein biosynthesis</keyword>
<feature type="compositionally biased region" description="Basic and acidic residues" evidence="8">
    <location>
        <begin position="1329"/>
        <end position="1340"/>
    </location>
</feature>
<comment type="subcellular location">
    <subcellularLocation>
        <location evidence="7">Mitochondrion</location>
    </subcellularLocation>
</comment>
<evidence type="ECO:0000256" key="6">
    <source>
        <dbReference type="ARBA" id="ARBA00047913"/>
    </source>
</evidence>
<dbReference type="SMART" id="SM00845">
    <property type="entry name" value="GatB_Yqey"/>
    <property type="match status" value="1"/>
</dbReference>
<comment type="caution">
    <text evidence="11">The sequence shown here is derived from an EMBL/GenBank/DDBJ whole genome shotgun (WGS) entry which is preliminary data.</text>
</comment>
<keyword evidence="7" id="KW-0496">Mitochondrion</keyword>
<evidence type="ECO:0000256" key="3">
    <source>
        <dbReference type="ARBA" id="ARBA00022741"/>
    </source>
</evidence>
<gene>
    <name evidence="11" type="ORF">DFP72DRAFT_1164861</name>
</gene>
<dbReference type="InterPro" id="IPR018027">
    <property type="entry name" value="Asn/Gln_amidotransferase"/>
</dbReference>
<dbReference type="InterPro" id="IPR023168">
    <property type="entry name" value="GatB_Yqey_C_2"/>
</dbReference>
<feature type="compositionally biased region" description="Polar residues" evidence="8">
    <location>
        <begin position="1262"/>
        <end position="1273"/>
    </location>
</feature>
<dbReference type="NCBIfam" id="TIGR00133">
    <property type="entry name" value="gatB"/>
    <property type="match status" value="1"/>
</dbReference>